<dbReference type="EnsemblMetazoa" id="ISCW004301-RA">
    <property type="protein sequence ID" value="ISCW004301-PA"/>
    <property type="gene ID" value="ISCW004301"/>
</dbReference>
<dbReference type="HOGENOM" id="CLU_2760620_0_0_1"/>
<protein>
    <submittedName>
        <fullName evidence="1 2">Uncharacterized protein</fullName>
    </submittedName>
</protein>
<accession>B7PI80</accession>
<dbReference type="EMBL" id="ABJB010569765">
    <property type="status" value="NOT_ANNOTATED_CDS"/>
    <property type="molecule type" value="Genomic_DNA"/>
</dbReference>
<reference evidence="1 3" key="1">
    <citation type="submission" date="2008-03" db="EMBL/GenBank/DDBJ databases">
        <title>Annotation of Ixodes scapularis.</title>
        <authorList>
            <consortium name="Ixodes scapularis Genome Project Consortium"/>
            <person name="Caler E."/>
            <person name="Hannick L.I."/>
            <person name="Bidwell S."/>
            <person name="Joardar V."/>
            <person name="Thiagarajan M."/>
            <person name="Amedeo P."/>
            <person name="Galinsky K.J."/>
            <person name="Schobel S."/>
            <person name="Inman J."/>
            <person name="Hostetler J."/>
            <person name="Miller J."/>
            <person name="Hammond M."/>
            <person name="Megy K."/>
            <person name="Lawson D."/>
            <person name="Kodira C."/>
            <person name="Sutton G."/>
            <person name="Meyer J."/>
            <person name="Hill C.A."/>
            <person name="Birren B."/>
            <person name="Nene V."/>
            <person name="Collins F."/>
            <person name="Alarcon-Chaidez F."/>
            <person name="Wikel S."/>
            <person name="Strausberg R."/>
        </authorList>
    </citation>
    <scope>NUCLEOTIDE SEQUENCE [LARGE SCALE GENOMIC DNA]</scope>
    <source>
        <strain evidence="3">Wikel</strain>
        <strain evidence="1">Wikel colony</strain>
    </source>
</reference>
<reference evidence="2" key="2">
    <citation type="submission" date="2020-05" db="UniProtKB">
        <authorList>
            <consortium name="EnsemblMetazoa"/>
        </authorList>
    </citation>
    <scope>IDENTIFICATION</scope>
    <source>
        <strain evidence="2">wikel</strain>
    </source>
</reference>
<evidence type="ECO:0000313" key="3">
    <source>
        <dbReference type="Proteomes" id="UP000001555"/>
    </source>
</evidence>
<dbReference type="VEuPathDB" id="VectorBase:ISCI004301"/>
<dbReference type="AlphaFoldDB" id="B7PI80"/>
<proteinExistence type="predicted"/>
<evidence type="ECO:0000313" key="2">
    <source>
        <dbReference type="EnsemblMetazoa" id="ISCW004301-PA"/>
    </source>
</evidence>
<sequence length="70" mass="7541">MLLCVVGRRAVSQSMFPPDGVCSHTFYAHVVLKDGDISDSRANTTAGLGAFLDVARTSNRTGFGISFDFR</sequence>
<dbReference type="InParanoid" id="B7PI80"/>
<evidence type="ECO:0000313" key="1">
    <source>
        <dbReference type="EMBL" id="EEC06302.1"/>
    </source>
</evidence>
<dbReference type="Proteomes" id="UP000001555">
    <property type="component" value="Unassembled WGS sequence"/>
</dbReference>
<dbReference type="VEuPathDB" id="VectorBase:ISCW004301"/>
<dbReference type="PaxDb" id="6945-B7PI80"/>
<organism>
    <name type="scientific">Ixodes scapularis</name>
    <name type="common">Black-legged tick</name>
    <name type="synonym">Deer tick</name>
    <dbReference type="NCBI Taxonomy" id="6945"/>
    <lineage>
        <taxon>Eukaryota</taxon>
        <taxon>Metazoa</taxon>
        <taxon>Ecdysozoa</taxon>
        <taxon>Arthropoda</taxon>
        <taxon>Chelicerata</taxon>
        <taxon>Arachnida</taxon>
        <taxon>Acari</taxon>
        <taxon>Parasitiformes</taxon>
        <taxon>Ixodida</taxon>
        <taxon>Ixodoidea</taxon>
        <taxon>Ixodidae</taxon>
        <taxon>Ixodinae</taxon>
        <taxon>Ixodes</taxon>
    </lineage>
</organism>
<gene>
    <name evidence="1" type="ORF">IscW_ISCW004301</name>
</gene>
<name>B7PI80_IXOSC</name>
<keyword evidence="3" id="KW-1185">Reference proteome</keyword>
<dbReference type="EMBL" id="DS717607">
    <property type="protein sequence ID" value="EEC06302.1"/>
    <property type="molecule type" value="Genomic_DNA"/>
</dbReference>